<keyword evidence="2" id="KW-1003">Cell membrane</keyword>
<feature type="transmembrane region" description="Helical" evidence="7">
    <location>
        <begin position="135"/>
        <end position="156"/>
    </location>
</feature>
<proteinExistence type="inferred from homology"/>
<evidence type="ECO:0000313" key="10">
    <source>
        <dbReference type="Proteomes" id="UP001164472"/>
    </source>
</evidence>
<dbReference type="KEGG" id="asem:NNL22_18250"/>
<reference evidence="9" key="1">
    <citation type="submission" date="2022-07" db="EMBL/GenBank/DDBJ databases">
        <title>Alkalimarinus sp. nov., isolated from gut of a Alitta virens.</title>
        <authorList>
            <person name="Yang A.I."/>
            <person name="Shin N.-R."/>
        </authorList>
    </citation>
    <scope>NUCLEOTIDE SEQUENCE</scope>
    <source>
        <strain evidence="9">FA028</strain>
    </source>
</reference>
<evidence type="ECO:0000256" key="5">
    <source>
        <dbReference type="ARBA" id="ARBA00023136"/>
    </source>
</evidence>
<sequence length="178" mass="19958">MQTLVTTLTHALSDIRAFIEQGGPIIWAVFVTCLLLWLCIIDRYWFYKVGFPQLAKSTIADWQGRRDHQSWRAYKIREGIISEVRLQLHARLSVIKTLIILCPLLGLLGTVTGMIKVFEIIAVNGTSNAQSMAQGVYLATIPTMAGLVVALSGYYFSVRLRQIADNETSKLADKLMLL</sequence>
<dbReference type="GO" id="GO:0017038">
    <property type="term" value="P:protein import"/>
    <property type="evidence" value="ECO:0007669"/>
    <property type="project" value="TreeGrafter"/>
</dbReference>
<dbReference type="EMBL" id="CP101527">
    <property type="protein sequence ID" value="UZW74938.1"/>
    <property type="molecule type" value="Genomic_DNA"/>
</dbReference>
<comment type="similarity">
    <text evidence="6">Belongs to the exbB/tolQ family.</text>
</comment>
<dbReference type="InterPro" id="IPR002898">
    <property type="entry name" value="MotA_ExbB_proton_chnl"/>
</dbReference>
<evidence type="ECO:0000256" key="3">
    <source>
        <dbReference type="ARBA" id="ARBA00022692"/>
    </source>
</evidence>
<keyword evidence="10" id="KW-1185">Reference proteome</keyword>
<evidence type="ECO:0000256" key="7">
    <source>
        <dbReference type="SAM" id="Phobius"/>
    </source>
</evidence>
<keyword evidence="5 7" id="KW-0472">Membrane</keyword>
<keyword evidence="6" id="KW-0653">Protein transport</keyword>
<evidence type="ECO:0000256" key="4">
    <source>
        <dbReference type="ARBA" id="ARBA00022989"/>
    </source>
</evidence>
<dbReference type="RefSeq" id="WP_251810365.1">
    <property type="nucleotide sequence ID" value="NZ_CP101527.1"/>
</dbReference>
<feature type="domain" description="MotA/TolQ/ExbB proton channel" evidence="8">
    <location>
        <begin position="67"/>
        <end position="171"/>
    </location>
</feature>
<dbReference type="Proteomes" id="UP001164472">
    <property type="component" value="Chromosome"/>
</dbReference>
<evidence type="ECO:0000259" key="8">
    <source>
        <dbReference type="Pfam" id="PF01618"/>
    </source>
</evidence>
<dbReference type="Pfam" id="PF01618">
    <property type="entry name" value="MotA_ExbB"/>
    <property type="match status" value="1"/>
</dbReference>
<keyword evidence="3 7" id="KW-0812">Transmembrane</keyword>
<dbReference type="PANTHER" id="PTHR30625">
    <property type="entry name" value="PROTEIN TOLQ"/>
    <property type="match status" value="1"/>
</dbReference>
<feature type="transmembrane region" description="Helical" evidence="7">
    <location>
        <begin position="94"/>
        <end position="115"/>
    </location>
</feature>
<evidence type="ECO:0000256" key="1">
    <source>
        <dbReference type="ARBA" id="ARBA00004651"/>
    </source>
</evidence>
<dbReference type="InterPro" id="IPR050790">
    <property type="entry name" value="ExbB/TolQ_transport"/>
</dbReference>
<accession>A0A9E8HHT4</accession>
<dbReference type="GO" id="GO:0005886">
    <property type="term" value="C:plasma membrane"/>
    <property type="evidence" value="ECO:0007669"/>
    <property type="project" value="UniProtKB-SubCell"/>
</dbReference>
<dbReference type="PANTHER" id="PTHR30625:SF18">
    <property type="entry name" value="TONB2 ENERGY TRANSDUCTION SYSTEM INNER MEMBRANE COMPONENT EXBB"/>
    <property type="match status" value="1"/>
</dbReference>
<evidence type="ECO:0000256" key="2">
    <source>
        <dbReference type="ARBA" id="ARBA00022475"/>
    </source>
</evidence>
<gene>
    <name evidence="9" type="ORF">NNL22_18250</name>
</gene>
<name>A0A9E8HHT4_9ALTE</name>
<protein>
    <submittedName>
        <fullName evidence="9">MotA/TolQ/ExbB proton channel family protein</fullName>
    </submittedName>
</protein>
<comment type="subcellular location">
    <subcellularLocation>
        <location evidence="1">Cell membrane</location>
        <topology evidence="1">Multi-pass membrane protein</topology>
    </subcellularLocation>
    <subcellularLocation>
        <location evidence="6">Membrane</location>
        <topology evidence="6">Multi-pass membrane protein</topology>
    </subcellularLocation>
</comment>
<feature type="transmembrane region" description="Helical" evidence="7">
    <location>
        <begin position="25"/>
        <end position="46"/>
    </location>
</feature>
<keyword evidence="4 7" id="KW-1133">Transmembrane helix</keyword>
<keyword evidence="6" id="KW-0813">Transport</keyword>
<evidence type="ECO:0000256" key="6">
    <source>
        <dbReference type="RuleBase" id="RU004057"/>
    </source>
</evidence>
<dbReference type="AlphaFoldDB" id="A0A9E8HHT4"/>
<organism evidence="9 10">
    <name type="scientific">Alkalimarinus sediminis</name>
    <dbReference type="NCBI Taxonomy" id="1632866"/>
    <lineage>
        <taxon>Bacteria</taxon>
        <taxon>Pseudomonadati</taxon>
        <taxon>Pseudomonadota</taxon>
        <taxon>Gammaproteobacteria</taxon>
        <taxon>Alteromonadales</taxon>
        <taxon>Alteromonadaceae</taxon>
        <taxon>Alkalimarinus</taxon>
    </lineage>
</organism>
<evidence type="ECO:0000313" key="9">
    <source>
        <dbReference type="EMBL" id="UZW74938.1"/>
    </source>
</evidence>